<keyword evidence="2" id="KW-0808">Transferase</keyword>
<dbReference type="GO" id="GO:0032259">
    <property type="term" value="P:methylation"/>
    <property type="evidence" value="ECO:0007669"/>
    <property type="project" value="UniProtKB-KW"/>
</dbReference>
<protein>
    <submittedName>
        <fullName evidence="2">Methanol-5-hydroxybenzimidazolylcobamide methyltransferase</fullName>
    </submittedName>
</protein>
<keyword evidence="1" id="KW-0175">Coiled coil</keyword>
<proteinExistence type="predicted"/>
<evidence type="ECO:0000313" key="3">
    <source>
        <dbReference type="Proteomes" id="UP000074294"/>
    </source>
</evidence>
<keyword evidence="2" id="KW-0489">Methyltransferase</keyword>
<feature type="coiled-coil region" evidence="1">
    <location>
        <begin position="398"/>
        <end position="425"/>
    </location>
</feature>
<dbReference type="AlphaFoldDB" id="A0A147K0Z4"/>
<dbReference type="Pfam" id="PF12176">
    <property type="entry name" value="MtaB"/>
    <property type="match status" value="1"/>
</dbReference>
<sequence>MGDSIKNYSRMELGSPQELVFGRAKYPLSYGLGLEIGNGFVVPELKYSPRPGKEQSLSSLKREYETITRDILERAVDIGLPAVQLETEHVVQMTSNPEWGAEITALQKELLEKYHEEYGINCALRQTIADIRKAEIDMREGREFNAVLESFEKCASSGADVLAIESLGGKEVFDHAIARQDIRGVLFSLGVLACSDMAFLWKNIVGIARKHGIVPGGDTDCARSNTAMFLAGGYLNKEMPHTIAAVVRAAGASRSLVAFEAGATGPDKDCGYEGVIIKAITGRPISQEGKSSACAHSSVLGNIAAVACDLWSNEAVQYGDMFGGSTPQVFTEILGYDVALFNAALATGNEIRLRDLLTLSDKYRDPQALILTPENAYRIGRVIVENSGDNYLRTKAAMMEAARIIEEEKEKLQLSELELRALDKTIAALEGFPDDGDRFTSECIEIYEELVPSFDPKNYGL</sequence>
<comment type="caution">
    <text evidence="2">The sequence shown here is derived from an EMBL/GenBank/DDBJ whole genome shotgun (WGS) entry which is preliminary data.</text>
</comment>
<dbReference type="EMBL" id="LQMQ01000005">
    <property type="protein sequence ID" value="KUO42472.1"/>
    <property type="molecule type" value="Genomic_DNA"/>
</dbReference>
<dbReference type="STRING" id="1776334.APZ16_04045"/>
<evidence type="ECO:0000313" key="2">
    <source>
        <dbReference type="EMBL" id="KUO42472.1"/>
    </source>
</evidence>
<organism evidence="2 3">
    <name type="scientific">Hadarchaeum yellowstonense</name>
    <dbReference type="NCBI Taxonomy" id="1776334"/>
    <lineage>
        <taxon>Archaea</taxon>
        <taxon>Methanobacteriati</taxon>
        <taxon>Candidatus Hadarchaeota</taxon>
        <taxon>Candidatus Hadarchaeia</taxon>
        <taxon>Candidatus Hadarchaeales</taxon>
        <taxon>Candidatus Hadarchaeaceae</taxon>
        <taxon>Candidatus Hadarchaeum</taxon>
    </lineage>
</organism>
<dbReference type="Proteomes" id="UP000074294">
    <property type="component" value="Unassembled WGS sequence"/>
</dbReference>
<dbReference type="InterPro" id="IPR021079">
    <property type="entry name" value="MeOH-cob_MeTrfase_bsu"/>
</dbReference>
<name>A0A147K0Z4_HADYE</name>
<dbReference type="GO" id="GO:0008168">
    <property type="term" value="F:methyltransferase activity"/>
    <property type="evidence" value="ECO:0007669"/>
    <property type="project" value="UniProtKB-KW"/>
</dbReference>
<reference evidence="2 3" key="1">
    <citation type="journal article" date="2016" name="Nat. Microbiol.">
        <title>Genomic inference of the metabolism of cosmopolitan subsurface Archaea, Hadesarchaea.</title>
        <authorList>
            <person name="Baker B.J."/>
            <person name="Saw J.H."/>
            <person name="Lind A.E."/>
            <person name="Lazar C.S."/>
            <person name="Hinrichs K.-U."/>
            <person name="Teske A.P."/>
            <person name="Ettema T.J."/>
        </authorList>
    </citation>
    <scope>NUCLEOTIDE SEQUENCE [LARGE SCALE GENOMIC DNA]</scope>
</reference>
<accession>A0A147K0Z4</accession>
<evidence type="ECO:0000256" key="1">
    <source>
        <dbReference type="SAM" id="Coils"/>
    </source>
</evidence>
<gene>
    <name evidence="2" type="ORF">APZ16_04045</name>
</gene>